<sequence length="105" mass="12042">MPVDIEHLTYEELVALNHRIVERLKFLDRFQAHRAMMAFDVGARVSFESTREGRLTGTLVKFNRKNVTVLTDDNRQWRVPPEMLSPIRDVPPGGTVVPRQGNGSR</sequence>
<dbReference type="EMBL" id="VIFK01000221">
    <property type="protein sequence ID" value="TQE98341.1"/>
    <property type="molecule type" value="Genomic_DNA"/>
</dbReference>
<dbReference type="Proteomes" id="UP000315400">
    <property type="component" value="Unassembled WGS sequence"/>
</dbReference>
<gene>
    <name evidence="2" type="ORF">FKY71_14355</name>
</gene>
<comment type="caution">
    <text evidence="2">The sequence shown here is derived from an EMBL/GenBank/DDBJ whole genome shotgun (WGS) entry which is preliminary data.</text>
</comment>
<accession>A0A540VNL8</accession>
<organism evidence="2 3">
    <name type="scientific">Spiribacter salinus</name>
    <dbReference type="NCBI Taxonomy" id="1335746"/>
    <lineage>
        <taxon>Bacteria</taxon>
        <taxon>Pseudomonadati</taxon>
        <taxon>Pseudomonadota</taxon>
        <taxon>Gammaproteobacteria</taxon>
        <taxon>Chromatiales</taxon>
        <taxon>Ectothiorhodospiraceae</taxon>
        <taxon>Spiribacter</taxon>
    </lineage>
</organism>
<protein>
    <submittedName>
        <fullName evidence="2">Uncharacterized protein</fullName>
    </submittedName>
</protein>
<name>A0A540VNL8_9GAMM</name>
<evidence type="ECO:0000313" key="2">
    <source>
        <dbReference type="EMBL" id="TQE98341.1"/>
    </source>
</evidence>
<reference evidence="2 3" key="1">
    <citation type="submission" date="2019-06" db="EMBL/GenBank/DDBJ databases">
        <title>Metagenome assembled Genome of Spiribacter salinus SL48-SHIP from the microbial mat of Salt Lake 48 (Novosibirsk region, Russia).</title>
        <authorList>
            <person name="Shipova A."/>
            <person name="Rozanov A.S."/>
            <person name="Bryanskaya A.V."/>
            <person name="Peltek S.E."/>
        </authorList>
    </citation>
    <scope>NUCLEOTIDE SEQUENCE [LARGE SCALE GENOMIC DNA]</scope>
    <source>
        <strain evidence="2">SL48-SHIP-2</strain>
    </source>
</reference>
<evidence type="ECO:0000313" key="3">
    <source>
        <dbReference type="Proteomes" id="UP000315400"/>
    </source>
</evidence>
<proteinExistence type="predicted"/>
<dbReference type="AlphaFoldDB" id="A0A540VNL8"/>
<evidence type="ECO:0000256" key="1">
    <source>
        <dbReference type="SAM" id="MobiDB-lite"/>
    </source>
</evidence>
<feature type="region of interest" description="Disordered" evidence="1">
    <location>
        <begin position="83"/>
        <end position="105"/>
    </location>
</feature>